<dbReference type="Proteomes" id="UP000194154">
    <property type="component" value="Chromosome"/>
</dbReference>
<accession>A0A1W7ADS4</accession>
<evidence type="ECO:0000313" key="2">
    <source>
        <dbReference type="Proteomes" id="UP000194154"/>
    </source>
</evidence>
<name>A0A1W7ADS4_9STAP</name>
<organism evidence="1 2">
    <name type="scientific">Macrococcoides canis</name>
    <dbReference type="NCBI Taxonomy" id="1855823"/>
    <lineage>
        <taxon>Bacteria</taxon>
        <taxon>Bacillati</taxon>
        <taxon>Bacillota</taxon>
        <taxon>Bacilli</taxon>
        <taxon>Bacillales</taxon>
        <taxon>Staphylococcaceae</taxon>
        <taxon>Macrococcoides</taxon>
    </lineage>
</organism>
<keyword evidence="2" id="KW-1185">Reference proteome</keyword>
<proteinExistence type="predicted"/>
<protein>
    <submittedName>
        <fullName evidence="1">Uncharacterized protein</fullName>
    </submittedName>
</protein>
<dbReference type="KEGG" id="mcak:MCCS_21700"/>
<reference evidence="1 2" key="1">
    <citation type="journal article" date="2017" name="Int. J. Syst. Evol. Microbiol.">
        <title>Macrococcus canis sp. nov., a skin bacterium associated with infections in dogs.</title>
        <authorList>
            <person name="Gobeli Brawand S."/>
            <person name="Cotting K."/>
            <person name="Gomez-Sanz E."/>
            <person name="Collaud A."/>
            <person name="Thomann A."/>
            <person name="Brodard I."/>
            <person name="Rodriguez-Campos S."/>
            <person name="Strauss C."/>
            <person name="Perreten V."/>
        </authorList>
    </citation>
    <scope>NUCLEOTIDE SEQUENCE [LARGE SCALE GENOMIC DNA]</scope>
    <source>
        <strain evidence="1 2">KM45013</strain>
    </source>
</reference>
<sequence length="210" mass="23535">MNNIINIPSPSQQISEAVREALRVQASINYASIFSNITEVIKTVNANAFNINKITQSLNTYSKLAETLAIRQTIIANQLPSIVASLNKAINDVSIRTIISQSLVVPVDLPVVDSEDIEDIQNDYSDFIYQESKPSVYPLSLTEKLSLNIDTVLQSKAFDTTTVIYNSVVRFFFFKCLEDELPNATSTVLFLLTLDVIFNLYDSRQNKDTK</sequence>
<evidence type="ECO:0000313" key="1">
    <source>
        <dbReference type="EMBL" id="ARQ07759.1"/>
    </source>
</evidence>
<dbReference type="EMBL" id="CP021059">
    <property type="protein sequence ID" value="ARQ07759.1"/>
    <property type="molecule type" value="Genomic_DNA"/>
</dbReference>
<gene>
    <name evidence="1" type="ORF">MCCS_21700</name>
</gene>
<dbReference type="AlphaFoldDB" id="A0A1W7ADS4"/>
<dbReference type="RefSeq" id="WP_086043295.1">
    <property type="nucleotide sequence ID" value="NZ_CBCRZA010000016.1"/>
</dbReference>
<dbReference type="GeneID" id="35296253"/>